<dbReference type="InterPro" id="IPR005049">
    <property type="entry name" value="STL-like"/>
</dbReference>
<evidence type="ECO:0000313" key="2">
    <source>
        <dbReference type="EMBL" id="KAK3581710.1"/>
    </source>
</evidence>
<keyword evidence="1" id="KW-0812">Transmembrane</keyword>
<name>A0AAE0RYK7_9BIVA</name>
<feature type="transmembrane region" description="Helical" evidence="1">
    <location>
        <begin position="7"/>
        <end position="27"/>
    </location>
</feature>
<sequence length="414" mass="48078">MLKIVFINLLFAFSFVWITVCIILSQFPSCYESQASALQQDIAYINSCERNQKAQDIPIKQTINTANSDQQYLCKRWAVVRATSYPTNAVRKIASDNNWCLVIVADINTPSKDEYLTTLGYSGRKIVFLNVADQDILFSDISTAIPWGHIGRKNVGYLFAIQKGAEWIWDFDHNNEGVLDINIINNLNTMSVLQTCRGHHKLFNPYAYFGVNETYIWPRGFPLEFARDTSTRPNLCNGNIAIKSVIANREPDVDATFRFSREYPITFEATQTFPFILVPRYSHCPFNERATLWTKQAFYYMALPTSIHSRVSDIWRSYIAQHFFHREEINLLFSPPYVVQTNGDQNILEDFQAEMDIYKKSSSLIDFLQTFQFQPNATLENLYEELYIRHFIQLEDIYLIRIWTRSYSKVSGSS</sequence>
<organism evidence="2 3">
    <name type="scientific">Potamilus streckersoni</name>
    <dbReference type="NCBI Taxonomy" id="2493646"/>
    <lineage>
        <taxon>Eukaryota</taxon>
        <taxon>Metazoa</taxon>
        <taxon>Spiralia</taxon>
        <taxon>Lophotrochozoa</taxon>
        <taxon>Mollusca</taxon>
        <taxon>Bivalvia</taxon>
        <taxon>Autobranchia</taxon>
        <taxon>Heteroconchia</taxon>
        <taxon>Palaeoheterodonta</taxon>
        <taxon>Unionida</taxon>
        <taxon>Unionoidea</taxon>
        <taxon>Unionidae</taxon>
        <taxon>Ambleminae</taxon>
        <taxon>Lampsilini</taxon>
        <taxon>Potamilus</taxon>
    </lineage>
</organism>
<comment type="caution">
    <text evidence="2">The sequence shown here is derived from an EMBL/GenBank/DDBJ whole genome shotgun (WGS) entry which is preliminary data.</text>
</comment>
<dbReference type="Proteomes" id="UP001195483">
    <property type="component" value="Unassembled WGS sequence"/>
</dbReference>
<proteinExistence type="predicted"/>
<dbReference type="PANTHER" id="PTHR31362">
    <property type="entry name" value="GLYCOSYLTRANSFERASE STELLO1-RELATED"/>
    <property type="match status" value="1"/>
</dbReference>
<reference evidence="2" key="3">
    <citation type="submission" date="2023-05" db="EMBL/GenBank/DDBJ databases">
        <authorList>
            <person name="Smith C.H."/>
        </authorList>
    </citation>
    <scope>NUCLEOTIDE SEQUENCE</scope>
    <source>
        <strain evidence="2">CHS0354</strain>
        <tissue evidence="2">Mantle</tissue>
    </source>
</reference>
<dbReference type="PANTHER" id="PTHR31362:SF0">
    <property type="entry name" value="EXOSTOSIN DOMAIN-CONTAINING PROTEIN-RELATED"/>
    <property type="match status" value="1"/>
</dbReference>
<gene>
    <name evidence="2" type="ORF">CHS0354_003596</name>
</gene>
<accession>A0AAE0RYK7</accession>
<dbReference type="Pfam" id="PF03385">
    <property type="entry name" value="STELLO"/>
    <property type="match status" value="1"/>
</dbReference>
<dbReference type="AlphaFoldDB" id="A0AAE0RYK7"/>
<dbReference type="EMBL" id="JAEAOA010000283">
    <property type="protein sequence ID" value="KAK3581710.1"/>
    <property type="molecule type" value="Genomic_DNA"/>
</dbReference>
<evidence type="ECO:0000313" key="3">
    <source>
        <dbReference type="Proteomes" id="UP001195483"/>
    </source>
</evidence>
<protein>
    <submittedName>
        <fullName evidence="2">Uncharacterized protein</fullName>
    </submittedName>
</protein>
<keyword evidence="1" id="KW-0472">Membrane</keyword>
<reference evidence="2" key="1">
    <citation type="journal article" date="2021" name="Genome Biol. Evol.">
        <title>A High-Quality Reference Genome for a Parasitic Bivalve with Doubly Uniparental Inheritance (Bivalvia: Unionida).</title>
        <authorList>
            <person name="Smith C.H."/>
        </authorList>
    </citation>
    <scope>NUCLEOTIDE SEQUENCE</scope>
    <source>
        <strain evidence="2">CHS0354</strain>
    </source>
</reference>
<evidence type="ECO:0000256" key="1">
    <source>
        <dbReference type="SAM" id="Phobius"/>
    </source>
</evidence>
<keyword evidence="3" id="KW-1185">Reference proteome</keyword>
<reference evidence="2" key="2">
    <citation type="journal article" date="2021" name="Genome Biol. Evol.">
        <title>Developing a high-quality reference genome for a parasitic bivalve with doubly uniparental inheritance (Bivalvia: Unionida).</title>
        <authorList>
            <person name="Smith C.H."/>
        </authorList>
    </citation>
    <scope>NUCLEOTIDE SEQUENCE</scope>
    <source>
        <strain evidence="2">CHS0354</strain>
        <tissue evidence="2">Mantle</tissue>
    </source>
</reference>
<keyword evidence="1" id="KW-1133">Transmembrane helix</keyword>